<dbReference type="SUPFAM" id="SSF49764">
    <property type="entry name" value="HSP20-like chaperones"/>
    <property type="match status" value="1"/>
</dbReference>
<evidence type="ECO:0000256" key="3">
    <source>
        <dbReference type="SAM" id="MobiDB-lite"/>
    </source>
</evidence>
<feature type="region of interest" description="Disordered" evidence="3">
    <location>
        <begin position="66"/>
        <end position="93"/>
    </location>
</feature>
<proteinExistence type="inferred from homology"/>
<dbReference type="OrthoDB" id="1431247at2759"/>
<keyword evidence="6" id="KW-1185">Reference proteome</keyword>
<dbReference type="PANTHER" id="PTHR45640">
    <property type="entry name" value="HEAT SHOCK PROTEIN HSP-12.2-RELATED"/>
    <property type="match status" value="1"/>
</dbReference>
<sequence>MASLLVLPSFDFELPSSSAVQDSHCGCVRRRLGPFRTRYQPRHRWSPFEVSSRLFEFLNDESFGDRHLSKSESSPVAKSESNQPIESKEDTSNNFSVSVDLGKMFSPEEISVRLVDRSLMIEGKHEEKGEDGEFTSRQFTRSHYLSKDIDIEKLRSTLSEDGVLRIVAPKLEQKALEPVERNIPIQQGESAASASDNKMKEDDEGKKEEGHREKSVEDREQTDSK</sequence>
<dbReference type="Proteomes" id="UP000230750">
    <property type="component" value="Unassembled WGS sequence"/>
</dbReference>
<dbReference type="GO" id="GO:0005737">
    <property type="term" value="C:cytoplasm"/>
    <property type="evidence" value="ECO:0007669"/>
    <property type="project" value="TreeGrafter"/>
</dbReference>
<organism evidence="5 6">
    <name type="scientific">Stichopus japonicus</name>
    <name type="common">Sea cucumber</name>
    <dbReference type="NCBI Taxonomy" id="307972"/>
    <lineage>
        <taxon>Eukaryota</taxon>
        <taxon>Metazoa</taxon>
        <taxon>Echinodermata</taxon>
        <taxon>Eleutherozoa</taxon>
        <taxon>Echinozoa</taxon>
        <taxon>Holothuroidea</taxon>
        <taxon>Aspidochirotacea</taxon>
        <taxon>Aspidochirotida</taxon>
        <taxon>Stichopodidae</taxon>
        <taxon>Apostichopus</taxon>
    </lineage>
</organism>
<dbReference type="PROSITE" id="PS01031">
    <property type="entry name" value="SHSP"/>
    <property type="match status" value="1"/>
</dbReference>
<feature type="region of interest" description="Disordered" evidence="3">
    <location>
        <begin position="177"/>
        <end position="225"/>
    </location>
</feature>
<dbReference type="InterPro" id="IPR002068">
    <property type="entry name" value="A-crystallin/Hsp20_dom"/>
</dbReference>
<keyword evidence="5" id="KW-0346">Stress response</keyword>
<feature type="domain" description="SHSP" evidence="4">
    <location>
        <begin position="76"/>
        <end position="188"/>
    </location>
</feature>
<dbReference type="InterPro" id="IPR001436">
    <property type="entry name" value="Alpha-crystallin/sHSP_animal"/>
</dbReference>
<feature type="compositionally biased region" description="Basic and acidic residues" evidence="3">
    <location>
        <begin position="197"/>
        <end position="225"/>
    </location>
</feature>
<evidence type="ECO:0000259" key="4">
    <source>
        <dbReference type="PROSITE" id="PS01031"/>
    </source>
</evidence>
<dbReference type="Gene3D" id="2.60.40.790">
    <property type="match status" value="1"/>
</dbReference>
<dbReference type="AlphaFoldDB" id="A0A2G8L1Y9"/>
<dbReference type="GO" id="GO:0042026">
    <property type="term" value="P:protein refolding"/>
    <property type="evidence" value="ECO:0007669"/>
    <property type="project" value="TreeGrafter"/>
</dbReference>
<evidence type="ECO:0000256" key="1">
    <source>
        <dbReference type="PROSITE-ProRule" id="PRU00285"/>
    </source>
</evidence>
<name>A0A2G8L1Y9_STIJA</name>
<dbReference type="InterPro" id="IPR008978">
    <property type="entry name" value="HSP20-like_chaperone"/>
</dbReference>
<feature type="compositionally biased region" description="Polar residues" evidence="3">
    <location>
        <begin position="71"/>
        <end position="85"/>
    </location>
</feature>
<dbReference type="STRING" id="307972.A0A2G8L1Y9"/>
<dbReference type="GO" id="GO:0009408">
    <property type="term" value="P:response to heat"/>
    <property type="evidence" value="ECO:0007669"/>
    <property type="project" value="TreeGrafter"/>
</dbReference>
<comment type="similarity">
    <text evidence="1 2">Belongs to the small heat shock protein (HSP20) family.</text>
</comment>
<evidence type="ECO:0000256" key="2">
    <source>
        <dbReference type="RuleBase" id="RU003616"/>
    </source>
</evidence>
<dbReference type="GO" id="GO:0051082">
    <property type="term" value="F:unfolded protein binding"/>
    <property type="evidence" value="ECO:0007669"/>
    <property type="project" value="TreeGrafter"/>
</dbReference>
<protein>
    <submittedName>
        <fullName evidence="5">Heat shock protein 26</fullName>
    </submittedName>
</protein>
<gene>
    <name evidence="5" type="ORF">BSL78_08844</name>
</gene>
<dbReference type="GO" id="GO:0005634">
    <property type="term" value="C:nucleus"/>
    <property type="evidence" value="ECO:0007669"/>
    <property type="project" value="TreeGrafter"/>
</dbReference>
<comment type="caution">
    <text evidence="5">The sequence shown here is derived from an EMBL/GenBank/DDBJ whole genome shotgun (WGS) entry which is preliminary data.</text>
</comment>
<evidence type="ECO:0000313" key="6">
    <source>
        <dbReference type="Proteomes" id="UP000230750"/>
    </source>
</evidence>
<dbReference type="CDD" id="cd06526">
    <property type="entry name" value="metazoan_ACD"/>
    <property type="match status" value="1"/>
</dbReference>
<feature type="compositionally biased region" description="Polar residues" evidence="3">
    <location>
        <begin position="184"/>
        <end position="196"/>
    </location>
</feature>
<dbReference type="PANTHER" id="PTHR45640:SF26">
    <property type="entry name" value="RE23625P"/>
    <property type="match status" value="1"/>
</dbReference>
<evidence type="ECO:0000313" key="5">
    <source>
        <dbReference type="EMBL" id="PIK54271.1"/>
    </source>
</evidence>
<dbReference type="PRINTS" id="PR00299">
    <property type="entry name" value="ACRYSTALLIN"/>
</dbReference>
<dbReference type="Pfam" id="PF00011">
    <property type="entry name" value="HSP20"/>
    <property type="match status" value="1"/>
</dbReference>
<accession>A0A2G8L1Y9</accession>
<reference evidence="5 6" key="1">
    <citation type="journal article" date="2017" name="PLoS Biol.">
        <title>The sea cucumber genome provides insights into morphological evolution and visceral regeneration.</title>
        <authorList>
            <person name="Zhang X."/>
            <person name="Sun L."/>
            <person name="Yuan J."/>
            <person name="Sun Y."/>
            <person name="Gao Y."/>
            <person name="Zhang L."/>
            <person name="Li S."/>
            <person name="Dai H."/>
            <person name="Hamel J.F."/>
            <person name="Liu C."/>
            <person name="Yu Y."/>
            <person name="Liu S."/>
            <person name="Lin W."/>
            <person name="Guo K."/>
            <person name="Jin S."/>
            <person name="Xu P."/>
            <person name="Storey K.B."/>
            <person name="Huan P."/>
            <person name="Zhang T."/>
            <person name="Zhou Y."/>
            <person name="Zhang J."/>
            <person name="Lin C."/>
            <person name="Li X."/>
            <person name="Xing L."/>
            <person name="Huo D."/>
            <person name="Sun M."/>
            <person name="Wang L."/>
            <person name="Mercier A."/>
            <person name="Li F."/>
            <person name="Yang H."/>
            <person name="Xiang J."/>
        </authorList>
    </citation>
    <scope>NUCLEOTIDE SEQUENCE [LARGE SCALE GENOMIC DNA]</scope>
    <source>
        <strain evidence="5">Shaxun</strain>
        <tissue evidence="5">Muscle</tissue>
    </source>
</reference>
<dbReference type="EMBL" id="MRZV01000256">
    <property type="protein sequence ID" value="PIK54271.1"/>
    <property type="molecule type" value="Genomic_DNA"/>
</dbReference>